<dbReference type="Pfam" id="PF00440">
    <property type="entry name" value="TetR_N"/>
    <property type="match status" value="1"/>
</dbReference>
<evidence type="ECO:0000313" key="7">
    <source>
        <dbReference type="Proteomes" id="UP000048984"/>
    </source>
</evidence>
<dbReference type="STRING" id="665126.ABB55_05205"/>
<evidence type="ECO:0000313" key="6">
    <source>
        <dbReference type="EMBL" id="KPL51700.1"/>
    </source>
</evidence>
<keyword evidence="7" id="KW-1185">Reference proteome</keyword>
<keyword evidence="2 4" id="KW-0238">DNA-binding</keyword>
<dbReference type="PANTHER" id="PTHR30055:SF234">
    <property type="entry name" value="HTH-TYPE TRANSCRIPTIONAL REGULATOR BETI"/>
    <property type="match status" value="1"/>
</dbReference>
<evidence type="ECO:0000259" key="5">
    <source>
        <dbReference type="PROSITE" id="PS50977"/>
    </source>
</evidence>
<dbReference type="RefSeq" id="WP_054357863.1">
    <property type="nucleotide sequence ID" value="NZ_LJYW01000001.1"/>
</dbReference>
<keyword evidence="3" id="KW-0804">Transcription</keyword>
<dbReference type="SUPFAM" id="SSF46689">
    <property type="entry name" value="Homeodomain-like"/>
    <property type="match status" value="1"/>
</dbReference>
<comment type="caution">
    <text evidence="6">The sequence shown here is derived from an EMBL/GenBank/DDBJ whole genome shotgun (WGS) entry which is preliminary data.</text>
</comment>
<dbReference type="PRINTS" id="PR00455">
    <property type="entry name" value="HTHTETR"/>
</dbReference>
<dbReference type="Gene3D" id="1.10.357.10">
    <property type="entry name" value="Tetracycline Repressor, domain 2"/>
    <property type="match status" value="1"/>
</dbReference>
<dbReference type="InterPro" id="IPR009057">
    <property type="entry name" value="Homeodomain-like_sf"/>
</dbReference>
<dbReference type="EMBL" id="LJYW01000001">
    <property type="protein sequence ID" value="KPL51700.1"/>
    <property type="molecule type" value="Genomic_DNA"/>
</dbReference>
<dbReference type="InterPro" id="IPR023772">
    <property type="entry name" value="DNA-bd_HTH_TetR-type_CS"/>
</dbReference>
<sequence>MRRHRILEAAGRLLAEKGYAALTTADVARVAQVSKRDIYAAFGTKAGILSALISDRAAQMSPAAVLPAPTDRASFQALLIEFGAAFLERGLATDTMALTRLAVAEAENEPELARILRDSGRRPVTRTALRMFAAANRAGLIGSLNARSALRVWFGLLAGDLPTERLLGLRRPPGPRYATVRATWAARILLATIDGCPAGTPL</sequence>
<dbReference type="Proteomes" id="UP000048984">
    <property type="component" value="Unassembled WGS sequence"/>
</dbReference>
<name>A0A0P6WAX2_9HYPH</name>
<dbReference type="Pfam" id="PF14246">
    <property type="entry name" value="TetR_C_7"/>
    <property type="match status" value="1"/>
</dbReference>
<evidence type="ECO:0000256" key="4">
    <source>
        <dbReference type="PROSITE-ProRule" id="PRU00335"/>
    </source>
</evidence>
<keyword evidence="1" id="KW-0805">Transcription regulation</keyword>
<dbReference type="PROSITE" id="PS50977">
    <property type="entry name" value="HTH_TETR_2"/>
    <property type="match status" value="1"/>
</dbReference>
<dbReference type="InterPro" id="IPR050109">
    <property type="entry name" value="HTH-type_TetR-like_transc_reg"/>
</dbReference>
<feature type="DNA-binding region" description="H-T-H motif" evidence="4">
    <location>
        <begin position="23"/>
        <end position="42"/>
    </location>
</feature>
<protein>
    <recommendedName>
        <fullName evidence="5">HTH tetR-type domain-containing protein</fullName>
    </recommendedName>
</protein>
<reference evidence="6 7" key="2">
    <citation type="submission" date="2015-10" db="EMBL/GenBank/DDBJ databases">
        <title>Draft Genome Sequence of Prosthecomicrobium hirschii ATCC 27832.</title>
        <authorList>
            <person name="Daniel J."/>
            <person name="Givan S.A."/>
            <person name="Brun Y.V."/>
            <person name="Brown P.J."/>
        </authorList>
    </citation>
    <scope>NUCLEOTIDE SEQUENCE [LARGE SCALE GENOMIC DNA]</scope>
    <source>
        <strain evidence="6 7">16</strain>
    </source>
</reference>
<evidence type="ECO:0000256" key="3">
    <source>
        <dbReference type="ARBA" id="ARBA00023163"/>
    </source>
</evidence>
<dbReference type="Gene3D" id="1.10.10.60">
    <property type="entry name" value="Homeodomain-like"/>
    <property type="match status" value="1"/>
</dbReference>
<dbReference type="InterPro" id="IPR001647">
    <property type="entry name" value="HTH_TetR"/>
</dbReference>
<dbReference type="PANTHER" id="PTHR30055">
    <property type="entry name" value="HTH-TYPE TRANSCRIPTIONAL REGULATOR RUTR"/>
    <property type="match status" value="1"/>
</dbReference>
<evidence type="ECO:0000256" key="2">
    <source>
        <dbReference type="ARBA" id="ARBA00023125"/>
    </source>
</evidence>
<proteinExistence type="predicted"/>
<dbReference type="GO" id="GO:0000976">
    <property type="term" value="F:transcription cis-regulatory region binding"/>
    <property type="evidence" value="ECO:0007669"/>
    <property type="project" value="TreeGrafter"/>
</dbReference>
<feature type="domain" description="HTH tetR-type" evidence="5">
    <location>
        <begin position="1"/>
        <end position="60"/>
    </location>
</feature>
<gene>
    <name evidence="6" type="ORF">ABB55_05205</name>
</gene>
<reference evidence="6 7" key="1">
    <citation type="submission" date="2015-09" db="EMBL/GenBank/DDBJ databases">
        <authorList>
            <person name="Jackson K.R."/>
            <person name="Lunt B.L."/>
            <person name="Fisher J.N.B."/>
            <person name="Gardner A.V."/>
            <person name="Bailey M.E."/>
            <person name="Deus L.M."/>
            <person name="Earl A.S."/>
            <person name="Gibby P.D."/>
            <person name="Hartmann K.A."/>
            <person name="Liu J.E."/>
            <person name="Manci A.M."/>
            <person name="Nielsen D.A."/>
            <person name="Solomon M.B."/>
            <person name="Breakwell D.P."/>
            <person name="Burnett S.H."/>
            <person name="Grose J.H."/>
        </authorList>
    </citation>
    <scope>NUCLEOTIDE SEQUENCE [LARGE SCALE GENOMIC DNA]</scope>
    <source>
        <strain evidence="6 7">16</strain>
    </source>
</reference>
<dbReference type="PROSITE" id="PS01081">
    <property type="entry name" value="HTH_TETR_1"/>
    <property type="match status" value="1"/>
</dbReference>
<evidence type="ECO:0000256" key="1">
    <source>
        <dbReference type="ARBA" id="ARBA00023015"/>
    </source>
</evidence>
<organism evidence="6 7">
    <name type="scientific">Prosthecodimorpha hirschii</name>
    <dbReference type="NCBI Taxonomy" id="665126"/>
    <lineage>
        <taxon>Bacteria</taxon>
        <taxon>Pseudomonadati</taxon>
        <taxon>Pseudomonadota</taxon>
        <taxon>Alphaproteobacteria</taxon>
        <taxon>Hyphomicrobiales</taxon>
        <taxon>Ancalomicrobiaceae</taxon>
        <taxon>Prosthecodimorpha</taxon>
    </lineage>
</organism>
<dbReference type="GO" id="GO:0003700">
    <property type="term" value="F:DNA-binding transcription factor activity"/>
    <property type="evidence" value="ECO:0007669"/>
    <property type="project" value="TreeGrafter"/>
</dbReference>
<dbReference type="AlphaFoldDB" id="A0A0P6WAX2"/>
<accession>A0A0P6WAX2</accession>
<dbReference type="InterPro" id="IPR039536">
    <property type="entry name" value="TetR_C_Proteobacteria"/>
</dbReference>